<dbReference type="InterPro" id="IPR006121">
    <property type="entry name" value="HMA_dom"/>
</dbReference>
<accession>A0ABQ9C7N5</accession>
<evidence type="ECO:0000313" key="3">
    <source>
        <dbReference type="EMBL" id="KAJ6395313.1"/>
    </source>
</evidence>
<feature type="compositionally biased region" description="Basic and acidic residues" evidence="1">
    <location>
        <begin position="209"/>
        <end position="229"/>
    </location>
</feature>
<reference evidence="3" key="1">
    <citation type="submission" date="2022-10" db="EMBL/GenBank/DDBJ databases">
        <authorList>
            <person name="Hyden B.L."/>
            <person name="Feng K."/>
            <person name="Yates T."/>
            <person name="Jawdy S."/>
            <person name="Smart L.B."/>
            <person name="Muchero W."/>
        </authorList>
    </citation>
    <scope>NUCLEOTIDE SEQUENCE</scope>
    <source>
        <tissue evidence="3">Shoot tip</tissue>
    </source>
</reference>
<dbReference type="SUPFAM" id="SSF55008">
    <property type="entry name" value="HMA, heavy metal-associated domain"/>
    <property type="match status" value="2"/>
</dbReference>
<feature type="compositionally biased region" description="Gly residues" evidence="1">
    <location>
        <begin position="231"/>
        <end position="247"/>
    </location>
</feature>
<feature type="region of interest" description="Disordered" evidence="1">
    <location>
        <begin position="101"/>
        <end position="140"/>
    </location>
</feature>
<dbReference type="EMBL" id="JAPFFI010000004">
    <property type="protein sequence ID" value="KAJ6395313.1"/>
    <property type="molecule type" value="Genomic_DNA"/>
</dbReference>
<organism evidence="3 4">
    <name type="scientific">Salix suchowensis</name>
    <dbReference type="NCBI Taxonomy" id="1278906"/>
    <lineage>
        <taxon>Eukaryota</taxon>
        <taxon>Viridiplantae</taxon>
        <taxon>Streptophyta</taxon>
        <taxon>Embryophyta</taxon>
        <taxon>Tracheophyta</taxon>
        <taxon>Spermatophyta</taxon>
        <taxon>Magnoliopsida</taxon>
        <taxon>eudicotyledons</taxon>
        <taxon>Gunneridae</taxon>
        <taxon>Pentapetalae</taxon>
        <taxon>rosids</taxon>
        <taxon>fabids</taxon>
        <taxon>Malpighiales</taxon>
        <taxon>Salicaceae</taxon>
        <taxon>Saliceae</taxon>
        <taxon>Salix</taxon>
    </lineage>
</organism>
<feature type="compositionally biased region" description="Basic and acidic residues" evidence="1">
    <location>
        <begin position="121"/>
        <end position="140"/>
    </location>
</feature>
<name>A0ABQ9C7N5_9ROSI</name>
<gene>
    <name evidence="3" type="ORF">OIU77_020553</name>
</gene>
<feature type="compositionally biased region" description="Low complexity" evidence="1">
    <location>
        <begin position="7"/>
        <end position="17"/>
    </location>
</feature>
<evidence type="ECO:0000259" key="2">
    <source>
        <dbReference type="PROSITE" id="PS50846"/>
    </source>
</evidence>
<dbReference type="Pfam" id="PF00403">
    <property type="entry name" value="HMA"/>
    <property type="match status" value="2"/>
</dbReference>
<dbReference type="PANTHER" id="PTHR46413:SF2">
    <property type="entry name" value="HEAVY METAL-ASSOCIATED ISOPRENYLATED PLANT PROTEIN 3"/>
    <property type="match status" value="1"/>
</dbReference>
<dbReference type="InterPro" id="IPR036163">
    <property type="entry name" value="HMA_dom_sf"/>
</dbReference>
<proteinExistence type="predicted"/>
<feature type="compositionally biased region" description="Basic and acidic residues" evidence="1">
    <location>
        <begin position="18"/>
        <end position="38"/>
    </location>
</feature>
<feature type="region of interest" description="Disordered" evidence="1">
    <location>
        <begin position="209"/>
        <end position="249"/>
    </location>
</feature>
<comment type="caution">
    <text evidence="3">The sequence shown here is derived from an EMBL/GenBank/DDBJ whole genome shotgun (WGS) entry which is preliminary data.</text>
</comment>
<dbReference type="InterPro" id="IPR044594">
    <property type="entry name" value="HIPP01/3/5/6"/>
</dbReference>
<evidence type="ECO:0000313" key="4">
    <source>
        <dbReference type="Proteomes" id="UP001141253"/>
    </source>
</evidence>
<dbReference type="CDD" id="cd00371">
    <property type="entry name" value="HMA"/>
    <property type="match status" value="2"/>
</dbReference>
<dbReference type="PROSITE" id="PS50846">
    <property type="entry name" value="HMA_2"/>
    <property type="match status" value="2"/>
</dbReference>
<feature type="domain" description="HMA" evidence="2">
    <location>
        <begin position="41"/>
        <end position="104"/>
    </location>
</feature>
<keyword evidence="4" id="KW-1185">Reference proteome</keyword>
<dbReference type="PANTHER" id="PTHR46413">
    <property type="entry name" value="HEAVY METAL-ASSOCIATED ISOPRENYLATED PLANT PROTEIN 6"/>
    <property type="match status" value="1"/>
</dbReference>
<protein>
    <recommendedName>
        <fullName evidence="2">HMA domain-containing protein</fullName>
    </recommendedName>
</protein>
<dbReference type="Proteomes" id="UP001141253">
    <property type="component" value="Chromosome 4"/>
</dbReference>
<feature type="region of interest" description="Disordered" evidence="1">
    <location>
        <begin position="1"/>
        <end position="41"/>
    </location>
</feature>
<sequence>MAKKKNSSSSNNNTSNVVEKKEGGENKKGGNGVEKKQENSPVPVVLKVEMHCDGCVSTILKSVRSFEGVESVEAEATSNKLTVTGKVDPLKIRDYLNHKTKKKVELISPQPQKQDTSKNNNNKEDKKSNDKKPDTDAKPKEAPVITAVLKLEFHCQGCIEKIDKIVHKTKGVHERVLDKQKELVTVKGTMDVKALAETLKSRLKRAVDIVPPKKEKEKEKEKEGGKDGENAAGGGGGKKKGGGGNGGQDAAAAAAATKIEENRMEYMVQPGFGPGYGYVGQPIHGYGYMGQPIHGNGYVGQPVYAPYGPDYRYGYGYGHGPVQGYPDHLQFNDENPNACSIL</sequence>
<feature type="domain" description="HMA" evidence="2">
    <location>
        <begin position="144"/>
        <end position="207"/>
    </location>
</feature>
<dbReference type="Gene3D" id="3.30.70.100">
    <property type="match status" value="2"/>
</dbReference>
<evidence type="ECO:0000256" key="1">
    <source>
        <dbReference type="SAM" id="MobiDB-lite"/>
    </source>
</evidence>
<reference evidence="3" key="2">
    <citation type="journal article" date="2023" name="Int. J. Mol. Sci.">
        <title>De Novo Assembly and Annotation of 11 Diverse Shrub Willow (Salix) Genomes Reveals Novel Gene Organization in Sex-Linked Regions.</title>
        <authorList>
            <person name="Hyden B."/>
            <person name="Feng K."/>
            <person name="Yates T.B."/>
            <person name="Jawdy S."/>
            <person name="Cereghino C."/>
            <person name="Smart L.B."/>
            <person name="Muchero W."/>
        </authorList>
    </citation>
    <scope>NUCLEOTIDE SEQUENCE</scope>
    <source>
        <tissue evidence="3">Shoot tip</tissue>
    </source>
</reference>